<dbReference type="Pfam" id="PF01979">
    <property type="entry name" value="Amidohydro_1"/>
    <property type="match status" value="1"/>
</dbReference>
<evidence type="ECO:0000256" key="1">
    <source>
        <dbReference type="ARBA" id="ARBA00022723"/>
    </source>
</evidence>
<feature type="binding site" evidence="4">
    <location>
        <position position="303"/>
    </location>
    <ligand>
        <name>Zn(2+)</name>
        <dbReference type="ChEBI" id="CHEBI:29105"/>
    </ligand>
</feature>
<feature type="binding site" evidence="4">
    <location>
        <position position="188"/>
    </location>
    <ligand>
        <name>substrate</name>
    </ligand>
</feature>
<dbReference type="AlphaFoldDB" id="A0A2H0WYD2"/>
<comment type="catalytic activity">
    <reaction evidence="4">
        <text>S-methyl-5'-thioadenosine + H2O + H(+) = S-methyl-5'-thioinosine + NH4(+)</text>
        <dbReference type="Rhea" id="RHEA:25025"/>
        <dbReference type="ChEBI" id="CHEBI:15377"/>
        <dbReference type="ChEBI" id="CHEBI:15378"/>
        <dbReference type="ChEBI" id="CHEBI:17509"/>
        <dbReference type="ChEBI" id="CHEBI:28938"/>
        <dbReference type="ChEBI" id="CHEBI:48595"/>
        <dbReference type="EC" id="3.5.4.31"/>
    </reaction>
</comment>
<name>A0A2H0WYD2_9BACT</name>
<dbReference type="PANTHER" id="PTHR43794">
    <property type="entry name" value="AMINOHYDROLASE SSNA-RELATED"/>
    <property type="match status" value="1"/>
</dbReference>
<organism evidence="6 7">
    <name type="scientific">Candidatus Portnoybacteria bacterium CG09_land_8_20_14_0_10_44_13</name>
    <dbReference type="NCBI Taxonomy" id="1974811"/>
    <lineage>
        <taxon>Bacteria</taxon>
        <taxon>Candidatus Portnoyibacteriota</taxon>
    </lineage>
</organism>
<keyword evidence="3 4" id="KW-0862">Zinc</keyword>
<dbReference type="InterPro" id="IPR011059">
    <property type="entry name" value="Metal-dep_hydrolase_composite"/>
</dbReference>
<keyword evidence="1 4" id="KW-0479">Metal-binding</keyword>
<dbReference type="GO" id="GO:0046872">
    <property type="term" value="F:metal ion binding"/>
    <property type="evidence" value="ECO:0007669"/>
    <property type="project" value="UniProtKB-KW"/>
</dbReference>
<dbReference type="Gene3D" id="3.20.20.140">
    <property type="entry name" value="Metal-dependent hydrolases"/>
    <property type="match status" value="1"/>
</dbReference>
<proteinExistence type="inferred from homology"/>
<reference evidence="7" key="1">
    <citation type="submission" date="2017-09" db="EMBL/GenBank/DDBJ databases">
        <title>Depth-based differentiation of microbial function through sediment-hosted aquifers and enrichment of novel symbionts in the deep terrestrial subsurface.</title>
        <authorList>
            <person name="Probst A.J."/>
            <person name="Ladd B."/>
            <person name="Jarett J.K."/>
            <person name="Geller-Mcgrath D.E."/>
            <person name="Sieber C.M.K."/>
            <person name="Emerson J.B."/>
            <person name="Anantharaman K."/>
            <person name="Thomas B.C."/>
            <person name="Malmstrom R."/>
            <person name="Stieglmeier M."/>
            <person name="Klingl A."/>
            <person name="Woyke T."/>
            <person name="Ryan C.M."/>
            <person name="Banfield J.F."/>
        </authorList>
    </citation>
    <scope>NUCLEOTIDE SEQUENCE [LARGE SCALE GENOMIC DNA]</scope>
</reference>
<evidence type="ECO:0000313" key="7">
    <source>
        <dbReference type="Proteomes" id="UP000229080"/>
    </source>
</evidence>
<protein>
    <recommendedName>
        <fullName evidence="4">5-methylthioadenosine/S-adenosylhomocysteine deaminase</fullName>
        <shortName evidence="4">MTA/SAH deaminase</shortName>
        <ecNumber evidence="4">3.5.4.28</ecNumber>
        <ecNumber evidence="4">3.5.4.31</ecNumber>
    </recommendedName>
</protein>
<dbReference type="InterPro" id="IPR050287">
    <property type="entry name" value="MTA/SAH_deaminase"/>
</dbReference>
<feature type="binding site" evidence="4">
    <location>
        <position position="69"/>
    </location>
    <ligand>
        <name>Zn(2+)</name>
        <dbReference type="ChEBI" id="CHEBI:29105"/>
    </ligand>
</feature>
<dbReference type="InterPro" id="IPR032466">
    <property type="entry name" value="Metal_Hydrolase"/>
</dbReference>
<feature type="binding site" evidence="4">
    <location>
        <position position="215"/>
    </location>
    <ligand>
        <name>Zn(2+)</name>
        <dbReference type="ChEBI" id="CHEBI:29105"/>
    </ligand>
</feature>
<dbReference type="EC" id="3.5.4.28" evidence="4"/>
<dbReference type="EMBL" id="PEZF01000040">
    <property type="protein sequence ID" value="PIS16929.1"/>
    <property type="molecule type" value="Genomic_DNA"/>
</dbReference>
<dbReference type="InterPro" id="IPR006680">
    <property type="entry name" value="Amidohydro-rel"/>
</dbReference>
<dbReference type="Gene3D" id="2.30.40.10">
    <property type="entry name" value="Urease, subunit C, domain 1"/>
    <property type="match status" value="1"/>
</dbReference>
<evidence type="ECO:0000313" key="6">
    <source>
        <dbReference type="EMBL" id="PIS16929.1"/>
    </source>
</evidence>
<comment type="caution">
    <text evidence="6">The sequence shown here is derived from an EMBL/GenBank/DDBJ whole genome shotgun (WGS) entry which is preliminary data.</text>
</comment>
<evidence type="ECO:0000259" key="5">
    <source>
        <dbReference type="Pfam" id="PF01979"/>
    </source>
</evidence>
<feature type="binding site" evidence="4">
    <location>
        <position position="96"/>
    </location>
    <ligand>
        <name>substrate</name>
    </ligand>
</feature>
<comment type="similarity">
    <text evidence="4">Belongs to the metallo-dependent hydrolases superfamily. MTA/SAH deaminase family.</text>
</comment>
<comment type="cofactor">
    <cofactor evidence="4">
        <name>Zn(2+)</name>
        <dbReference type="ChEBI" id="CHEBI:29105"/>
    </cofactor>
    <text evidence="4">Binds 1 zinc ion per subunit.</text>
</comment>
<feature type="binding site" evidence="4">
    <location>
        <position position="218"/>
    </location>
    <ligand>
        <name>substrate</name>
    </ligand>
</feature>
<comment type="function">
    <text evidence="4">Catalyzes the deamination of 5-methylthioadenosine and S-adenosyl-L-homocysteine into 5-methylthioinosine and S-inosyl-L-homocysteine, respectively. Is also able to deaminate adenosine.</text>
</comment>
<evidence type="ECO:0000256" key="4">
    <source>
        <dbReference type="HAMAP-Rule" id="MF_01281"/>
    </source>
</evidence>
<dbReference type="SUPFAM" id="SSF51338">
    <property type="entry name" value="Composite domain of metallo-dependent hydrolases"/>
    <property type="match status" value="1"/>
</dbReference>
<feature type="binding site" evidence="4">
    <location>
        <position position="303"/>
    </location>
    <ligand>
        <name>substrate</name>
    </ligand>
</feature>
<dbReference type="FunFam" id="3.20.20.140:FF:000014">
    <property type="entry name" value="5-methylthioadenosine/S-adenosylhomocysteine deaminase"/>
    <property type="match status" value="1"/>
</dbReference>
<dbReference type="Proteomes" id="UP000229080">
    <property type="component" value="Unassembled WGS sequence"/>
</dbReference>
<gene>
    <name evidence="4" type="primary">mtaD</name>
    <name evidence="6" type="ORF">COT61_01315</name>
</gene>
<dbReference type="CDD" id="cd01298">
    <property type="entry name" value="ATZ_TRZ_like"/>
    <property type="match status" value="1"/>
</dbReference>
<dbReference type="PANTHER" id="PTHR43794:SF11">
    <property type="entry name" value="AMIDOHYDROLASE-RELATED DOMAIN-CONTAINING PROTEIN"/>
    <property type="match status" value="1"/>
</dbReference>
<dbReference type="GO" id="GO:0090614">
    <property type="term" value="F:5'-methylthioadenosine deaminase activity"/>
    <property type="evidence" value="ECO:0007669"/>
    <property type="project" value="UniProtKB-UniRule"/>
</dbReference>
<dbReference type="EC" id="3.5.4.31" evidence="4"/>
<evidence type="ECO:0000256" key="2">
    <source>
        <dbReference type="ARBA" id="ARBA00022801"/>
    </source>
</evidence>
<dbReference type="SUPFAM" id="SSF51556">
    <property type="entry name" value="Metallo-dependent hydrolases"/>
    <property type="match status" value="1"/>
</dbReference>
<feature type="binding site" evidence="4">
    <location>
        <position position="67"/>
    </location>
    <ligand>
        <name>Zn(2+)</name>
        <dbReference type="ChEBI" id="CHEBI:29105"/>
    </ligand>
</feature>
<accession>A0A2H0WYD2</accession>
<evidence type="ECO:0000256" key="3">
    <source>
        <dbReference type="ARBA" id="ARBA00022833"/>
    </source>
</evidence>
<comment type="catalytic activity">
    <reaction evidence="4">
        <text>S-adenosyl-L-homocysteine + H2O + H(+) = S-inosyl-L-homocysteine + NH4(+)</text>
        <dbReference type="Rhea" id="RHEA:20716"/>
        <dbReference type="ChEBI" id="CHEBI:15377"/>
        <dbReference type="ChEBI" id="CHEBI:15378"/>
        <dbReference type="ChEBI" id="CHEBI:28938"/>
        <dbReference type="ChEBI" id="CHEBI:57856"/>
        <dbReference type="ChEBI" id="CHEBI:57985"/>
        <dbReference type="EC" id="3.5.4.28"/>
    </reaction>
</comment>
<keyword evidence="2 4" id="KW-0378">Hydrolase</keyword>
<dbReference type="GO" id="GO:0050270">
    <property type="term" value="F:S-adenosylhomocysteine deaminase activity"/>
    <property type="evidence" value="ECO:0007669"/>
    <property type="project" value="UniProtKB-UniRule"/>
</dbReference>
<feature type="domain" description="Amidohydrolase-related" evidence="5">
    <location>
        <begin position="58"/>
        <end position="407"/>
    </location>
</feature>
<dbReference type="InterPro" id="IPR023512">
    <property type="entry name" value="Deaminase_MtaD/DadD"/>
</dbReference>
<comment type="caution">
    <text evidence="4">Lacks conserved residue(s) required for the propagation of feature annotation.</text>
</comment>
<dbReference type="HAMAP" id="MF_01281">
    <property type="entry name" value="MTA_SAH_deamin"/>
    <property type="match status" value="1"/>
</dbReference>
<sequence>MILIRNATILTQDSKRQILKNAAICIKDGRILDIGISHELEKLYKKRAKKIIDGEGRVVMPGLINTHTHLAMTLLRGYADDMPLKKWWFEKVFPFEGKLKAEDVYWGSLLGGLEMIESGTTCFVDGYFFADAIVMAVEELGLRANIGIPVLDFKCPEFESPDDALAAAEKILTKPRGAELIKFSIAPHMLQSTSLETYRKCKKLADRYKIILQTHLAETEAEVEYSRKKYKKTPVRLLVENRILDKNSLVAHVCHLTDDDVVLLAKSRVNVSHCPVSNMKLVSGLMPLKKLLNKGVNIGLGTDGACSNNNLDMFEEMKLSALVHKLAEKDPSAAEAQIILDMATINAAKAIGEEKNLGSIERGKAADIILLNFQQPHLLPDYNILSNLVYSARGNDVETAIINGQIVMENRKIQNVNENKILKIIRERYNAYSSNLILCAL</sequence>